<keyword evidence="2" id="KW-1185">Reference proteome</keyword>
<gene>
    <name evidence="1" type="ORF">DPMN_132799</name>
</gene>
<organism evidence="1 2">
    <name type="scientific">Dreissena polymorpha</name>
    <name type="common">Zebra mussel</name>
    <name type="synonym">Mytilus polymorpha</name>
    <dbReference type="NCBI Taxonomy" id="45954"/>
    <lineage>
        <taxon>Eukaryota</taxon>
        <taxon>Metazoa</taxon>
        <taxon>Spiralia</taxon>
        <taxon>Lophotrochozoa</taxon>
        <taxon>Mollusca</taxon>
        <taxon>Bivalvia</taxon>
        <taxon>Autobranchia</taxon>
        <taxon>Heteroconchia</taxon>
        <taxon>Euheterodonta</taxon>
        <taxon>Imparidentia</taxon>
        <taxon>Neoheterodontei</taxon>
        <taxon>Myida</taxon>
        <taxon>Dreissenoidea</taxon>
        <taxon>Dreissenidae</taxon>
        <taxon>Dreissena</taxon>
    </lineage>
</organism>
<dbReference type="AlphaFoldDB" id="A0A9D4FYZ9"/>
<reference evidence="1" key="2">
    <citation type="submission" date="2020-11" db="EMBL/GenBank/DDBJ databases">
        <authorList>
            <person name="McCartney M.A."/>
            <person name="Auch B."/>
            <person name="Kono T."/>
            <person name="Mallez S."/>
            <person name="Becker A."/>
            <person name="Gohl D.M."/>
            <person name="Silverstein K.A.T."/>
            <person name="Koren S."/>
            <person name="Bechman K.B."/>
            <person name="Herman A."/>
            <person name="Abrahante J.E."/>
            <person name="Garbe J."/>
        </authorList>
    </citation>
    <scope>NUCLEOTIDE SEQUENCE</scope>
    <source>
        <strain evidence="1">Duluth1</strain>
        <tissue evidence="1">Whole animal</tissue>
    </source>
</reference>
<proteinExistence type="predicted"/>
<dbReference type="EMBL" id="JAIWYP010000006">
    <property type="protein sequence ID" value="KAH3804512.1"/>
    <property type="molecule type" value="Genomic_DNA"/>
</dbReference>
<name>A0A9D4FYZ9_DREPO</name>
<evidence type="ECO:0000313" key="1">
    <source>
        <dbReference type="EMBL" id="KAH3804512.1"/>
    </source>
</evidence>
<evidence type="ECO:0000313" key="2">
    <source>
        <dbReference type="Proteomes" id="UP000828390"/>
    </source>
</evidence>
<sequence length="83" mass="9578">MNLQKLRSIRGGTKRTIAILLEKIEEKKENGTLIEINSLLKILETKVEMLETLNEKILSNTETDGIEDKIVATEIYMMDLRMK</sequence>
<comment type="caution">
    <text evidence="1">The sequence shown here is derived from an EMBL/GenBank/DDBJ whole genome shotgun (WGS) entry which is preliminary data.</text>
</comment>
<dbReference type="Proteomes" id="UP000828390">
    <property type="component" value="Unassembled WGS sequence"/>
</dbReference>
<accession>A0A9D4FYZ9</accession>
<reference evidence="1" key="1">
    <citation type="journal article" date="2019" name="bioRxiv">
        <title>The Genome of the Zebra Mussel, Dreissena polymorpha: A Resource for Invasive Species Research.</title>
        <authorList>
            <person name="McCartney M.A."/>
            <person name="Auch B."/>
            <person name="Kono T."/>
            <person name="Mallez S."/>
            <person name="Zhang Y."/>
            <person name="Obille A."/>
            <person name="Becker A."/>
            <person name="Abrahante J.E."/>
            <person name="Garbe J."/>
            <person name="Badalamenti J.P."/>
            <person name="Herman A."/>
            <person name="Mangelson H."/>
            <person name="Liachko I."/>
            <person name="Sullivan S."/>
            <person name="Sone E.D."/>
            <person name="Koren S."/>
            <person name="Silverstein K.A.T."/>
            <person name="Beckman K.B."/>
            <person name="Gohl D.M."/>
        </authorList>
    </citation>
    <scope>NUCLEOTIDE SEQUENCE</scope>
    <source>
        <strain evidence="1">Duluth1</strain>
        <tissue evidence="1">Whole animal</tissue>
    </source>
</reference>
<protein>
    <submittedName>
        <fullName evidence="1">Uncharacterized protein</fullName>
    </submittedName>
</protein>